<name>A0ABZ3FFW8_9FIRM</name>
<dbReference type="EMBL" id="CP154622">
    <property type="protein sequence ID" value="XAM41485.1"/>
    <property type="molecule type" value="Genomic_DNA"/>
</dbReference>
<keyword evidence="2" id="KW-1185">Reference proteome</keyword>
<evidence type="ECO:0000313" key="1">
    <source>
        <dbReference type="EMBL" id="XAM41485.1"/>
    </source>
</evidence>
<proteinExistence type="predicted"/>
<dbReference type="Proteomes" id="UP001477947">
    <property type="component" value="Chromosome"/>
</dbReference>
<dbReference type="Gene3D" id="3.30.110.190">
    <property type="match status" value="1"/>
</dbReference>
<sequence length="194" mass="22536">MELKISNISDENLKEPTMNIVGPAIELAKFYYEEEYYKEMFSNLIAAACDKSRINTIHPSYVDIIKQLSPIDAKLLSMFKYNNTYPMAGLQIKRLDGIITPCQLYLFDLKDKHNQFDINEYISLTSSLENLIRLGLVIKNSQIHELGYDYEKFRSDSLYIGFSRLKNNSEDKIELLRYRLELSNFGNSFVGICL</sequence>
<dbReference type="RefSeq" id="WP_343339389.1">
    <property type="nucleotide sequence ID" value="NZ_CP154622.1"/>
</dbReference>
<gene>
    <name evidence="1" type="ORF">TPELB_17980</name>
</gene>
<accession>A0ABZ3FFW8</accession>
<reference evidence="1 2" key="1">
    <citation type="submission" date="2024-04" db="EMBL/GenBank/DDBJ databases">
        <title>Isolation and characterization of novel acetogenic strains of the genera Terrisporobacter and Acetoanaerobium.</title>
        <authorList>
            <person name="Boeer T."/>
            <person name="Schueler M.A."/>
            <person name="Lueschen A."/>
            <person name="Eysell L."/>
            <person name="Droege J."/>
            <person name="Heinemann M."/>
            <person name="Engelhardt L."/>
            <person name="Basen M."/>
            <person name="Daniel R."/>
        </authorList>
    </citation>
    <scope>NUCLEOTIDE SEQUENCE [LARGE SCALE GENOMIC DNA]</scope>
    <source>
        <strain evidence="1 2">ELB</strain>
    </source>
</reference>
<dbReference type="Pfam" id="PF14337">
    <property type="entry name" value="Abi_alpha"/>
    <property type="match status" value="1"/>
</dbReference>
<evidence type="ECO:0000313" key="2">
    <source>
        <dbReference type="Proteomes" id="UP001477947"/>
    </source>
</evidence>
<organism evidence="1 2">
    <name type="scientific">Terrisporobacter petrolearius</name>
    <dbReference type="NCBI Taxonomy" id="1460447"/>
    <lineage>
        <taxon>Bacteria</taxon>
        <taxon>Bacillati</taxon>
        <taxon>Bacillota</taxon>
        <taxon>Clostridia</taxon>
        <taxon>Peptostreptococcales</taxon>
        <taxon>Peptostreptococcaceae</taxon>
        <taxon>Terrisporobacter</taxon>
    </lineage>
</organism>
<dbReference type="InterPro" id="IPR025506">
    <property type="entry name" value="Abi_alpha"/>
</dbReference>
<protein>
    <submittedName>
        <fullName evidence="1">Uncharacterized protein</fullName>
    </submittedName>
</protein>